<dbReference type="GO" id="GO:0003677">
    <property type="term" value="F:DNA binding"/>
    <property type="evidence" value="ECO:0007669"/>
    <property type="project" value="UniProtKB-KW"/>
</dbReference>
<dbReference type="HAMAP" id="MF_00034">
    <property type="entry name" value="RuvC"/>
    <property type="match status" value="1"/>
</dbReference>
<dbReference type="SUPFAM" id="SSF53098">
    <property type="entry name" value="Ribonuclease H-like"/>
    <property type="match status" value="1"/>
</dbReference>
<dbReference type="Gene3D" id="3.30.420.10">
    <property type="entry name" value="Ribonuclease H-like superfamily/Ribonuclease H"/>
    <property type="match status" value="1"/>
</dbReference>
<evidence type="ECO:0000256" key="5">
    <source>
        <dbReference type="ARBA" id="ARBA00022759"/>
    </source>
</evidence>
<comment type="subcellular location">
    <subcellularLocation>
        <location evidence="13">Cytoplasm</location>
    </subcellularLocation>
</comment>
<dbReference type="InterPro" id="IPR012337">
    <property type="entry name" value="RNaseH-like_sf"/>
</dbReference>
<evidence type="ECO:0000256" key="4">
    <source>
        <dbReference type="ARBA" id="ARBA00022723"/>
    </source>
</evidence>
<dbReference type="InterPro" id="IPR002176">
    <property type="entry name" value="X-over_junc_endoDNase_RuvC"/>
</dbReference>
<comment type="caution">
    <text evidence="15">The sequence shown here is derived from an EMBL/GenBank/DDBJ whole genome shotgun (WGS) entry which is preliminary data.</text>
</comment>
<dbReference type="PANTHER" id="PTHR30194:SF3">
    <property type="entry name" value="CROSSOVER JUNCTION ENDODEOXYRIBONUCLEASE RUVC"/>
    <property type="match status" value="1"/>
</dbReference>
<evidence type="ECO:0000256" key="8">
    <source>
        <dbReference type="ARBA" id="ARBA00022842"/>
    </source>
</evidence>
<comment type="similarity">
    <text evidence="1 13">Belongs to the RuvC family.</text>
</comment>
<keyword evidence="8 13" id="KW-0460">Magnesium</keyword>
<dbReference type="GO" id="GO:0006310">
    <property type="term" value="P:DNA recombination"/>
    <property type="evidence" value="ECO:0007669"/>
    <property type="project" value="UniProtKB-UniRule"/>
</dbReference>
<dbReference type="Proteomes" id="UP000177996">
    <property type="component" value="Unassembled WGS sequence"/>
</dbReference>
<feature type="active site" evidence="13">
    <location>
        <position position="140"/>
    </location>
</feature>
<dbReference type="NCBIfam" id="TIGR00228">
    <property type="entry name" value="ruvC"/>
    <property type="match status" value="1"/>
</dbReference>
<evidence type="ECO:0000256" key="9">
    <source>
        <dbReference type="ARBA" id="ARBA00023125"/>
    </source>
</evidence>
<keyword evidence="4 13" id="KW-0479">Metal-binding</keyword>
<evidence type="ECO:0000256" key="14">
    <source>
        <dbReference type="NCBIfam" id="TIGR00228"/>
    </source>
</evidence>
<dbReference type="AlphaFoldDB" id="A0A1G2D7Y1"/>
<keyword evidence="10 13" id="KW-0233">DNA recombination</keyword>
<evidence type="ECO:0000256" key="3">
    <source>
        <dbReference type="ARBA" id="ARBA00022722"/>
    </source>
</evidence>
<feature type="binding site" evidence="13">
    <location>
        <position position="67"/>
    </location>
    <ligand>
        <name>Mg(2+)</name>
        <dbReference type="ChEBI" id="CHEBI:18420"/>
        <label>2</label>
    </ligand>
</feature>
<dbReference type="GO" id="GO:0005737">
    <property type="term" value="C:cytoplasm"/>
    <property type="evidence" value="ECO:0007669"/>
    <property type="project" value="UniProtKB-SubCell"/>
</dbReference>
<dbReference type="Pfam" id="PF02075">
    <property type="entry name" value="RuvC"/>
    <property type="match status" value="1"/>
</dbReference>
<feature type="binding site" evidence="13">
    <location>
        <position position="7"/>
    </location>
    <ligand>
        <name>Mg(2+)</name>
        <dbReference type="ChEBI" id="CHEBI:18420"/>
        <label>1</label>
    </ligand>
</feature>
<comment type="function">
    <text evidence="13">The RuvA-RuvB-RuvC complex processes Holliday junction (HJ) DNA during genetic recombination and DNA repair. Endonuclease that resolves HJ intermediates. Cleaves cruciform DNA by making single-stranded nicks across the HJ at symmetrical positions within the homologous arms, yielding a 5'-phosphate and a 3'-hydroxyl group; requires a central core of homology in the junction. The consensus cleavage sequence is 5'-(A/T)TT(C/G)-3'. Cleavage occurs on the 3'-side of the TT dinucleotide at the point of strand exchange. HJ branch migration catalyzed by RuvA-RuvB allows RuvC to scan DNA until it finds its consensus sequence, where it cleaves and resolves the cruciform DNA.</text>
</comment>
<evidence type="ECO:0000256" key="1">
    <source>
        <dbReference type="ARBA" id="ARBA00009518"/>
    </source>
</evidence>
<evidence type="ECO:0000256" key="11">
    <source>
        <dbReference type="ARBA" id="ARBA00023204"/>
    </source>
</evidence>
<evidence type="ECO:0000256" key="12">
    <source>
        <dbReference type="ARBA" id="ARBA00029354"/>
    </source>
</evidence>
<keyword evidence="7 13" id="KW-0378">Hydrolase</keyword>
<keyword evidence="5 13" id="KW-0255">Endonuclease</keyword>
<sequence length="160" mass="17496">MTVLAIDPGFGRCGVAVLEGSGAKATLLYSSCIETTPKSVFPERLRFVGDEVFRLIKKYAPDTIALEELYFTNNAKTALHVAEVRGMIMYLAASNNIPLTEFNPLAVKIAITGYGRATKDQVIKMTERLIALPKKKMLDDEYDAIAVGLTALAQARRISP</sequence>
<dbReference type="CDD" id="cd16962">
    <property type="entry name" value="RuvC"/>
    <property type="match status" value="1"/>
</dbReference>
<name>A0A1G2D7Y1_9BACT</name>
<keyword evidence="9 13" id="KW-0238">DNA-binding</keyword>
<evidence type="ECO:0000313" key="15">
    <source>
        <dbReference type="EMBL" id="OGZ09754.1"/>
    </source>
</evidence>
<evidence type="ECO:0000313" key="16">
    <source>
        <dbReference type="Proteomes" id="UP000177996"/>
    </source>
</evidence>
<organism evidence="15 16">
    <name type="scientific">Candidatus Lloydbacteria bacterium RIFCSPHIGHO2_02_FULL_50_13</name>
    <dbReference type="NCBI Taxonomy" id="1798661"/>
    <lineage>
        <taxon>Bacteria</taxon>
        <taxon>Candidatus Lloydiibacteriota</taxon>
    </lineage>
</organism>
<dbReference type="InterPro" id="IPR036397">
    <property type="entry name" value="RNaseH_sf"/>
</dbReference>
<comment type="subunit">
    <text evidence="13">Homodimer which binds Holliday junction (HJ) DNA. The HJ becomes 2-fold symmetrical on binding to RuvC with unstacked arms; it has a different conformation from HJ DNA in complex with RuvA. In the full resolvosome a probable DNA-RuvA(4)-RuvB(12)-RuvC(2) complex forms which resolves the HJ.</text>
</comment>
<dbReference type="STRING" id="1798661.A3D65_05510"/>
<comment type="cofactor">
    <cofactor evidence="13">
        <name>Mg(2+)</name>
        <dbReference type="ChEBI" id="CHEBI:18420"/>
    </cofactor>
    <text evidence="13">Binds 2 Mg(2+) ion per subunit.</text>
</comment>
<dbReference type="PANTHER" id="PTHR30194">
    <property type="entry name" value="CROSSOVER JUNCTION ENDODEOXYRIBONUCLEASE RUVC"/>
    <property type="match status" value="1"/>
</dbReference>
<keyword evidence="6 13" id="KW-0227">DNA damage</keyword>
<reference evidence="15 16" key="1">
    <citation type="journal article" date="2016" name="Nat. Commun.">
        <title>Thousands of microbial genomes shed light on interconnected biogeochemical processes in an aquifer system.</title>
        <authorList>
            <person name="Anantharaman K."/>
            <person name="Brown C.T."/>
            <person name="Hug L.A."/>
            <person name="Sharon I."/>
            <person name="Castelle C.J."/>
            <person name="Probst A.J."/>
            <person name="Thomas B.C."/>
            <person name="Singh A."/>
            <person name="Wilkins M.J."/>
            <person name="Karaoz U."/>
            <person name="Brodie E.L."/>
            <person name="Williams K.H."/>
            <person name="Hubbard S.S."/>
            <person name="Banfield J.F."/>
        </authorList>
    </citation>
    <scope>NUCLEOTIDE SEQUENCE [LARGE SCALE GENOMIC DNA]</scope>
</reference>
<gene>
    <name evidence="13" type="primary">ruvC</name>
    <name evidence="15" type="ORF">A3D65_05510</name>
</gene>
<evidence type="ECO:0000256" key="13">
    <source>
        <dbReference type="HAMAP-Rule" id="MF_00034"/>
    </source>
</evidence>
<accession>A0A1G2D7Y1</accession>
<dbReference type="EMBL" id="MHLL01000016">
    <property type="protein sequence ID" value="OGZ09754.1"/>
    <property type="molecule type" value="Genomic_DNA"/>
</dbReference>
<dbReference type="GO" id="GO:0000287">
    <property type="term" value="F:magnesium ion binding"/>
    <property type="evidence" value="ECO:0007669"/>
    <property type="project" value="UniProtKB-UniRule"/>
</dbReference>
<feature type="active site" evidence="13">
    <location>
        <position position="67"/>
    </location>
</feature>
<dbReference type="FunFam" id="3.30.420.10:FF:000002">
    <property type="entry name" value="Crossover junction endodeoxyribonuclease RuvC"/>
    <property type="match status" value="1"/>
</dbReference>
<comment type="catalytic activity">
    <reaction evidence="12 13">
        <text>Endonucleolytic cleavage at a junction such as a reciprocal single-stranded crossover between two homologous DNA duplexes (Holliday junction).</text>
        <dbReference type="EC" id="3.1.21.10"/>
    </reaction>
</comment>
<evidence type="ECO:0000256" key="7">
    <source>
        <dbReference type="ARBA" id="ARBA00022801"/>
    </source>
</evidence>
<keyword evidence="11 13" id="KW-0234">DNA repair</keyword>
<feature type="binding site" evidence="13">
    <location>
        <position position="140"/>
    </location>
    <ligand>
        <name>Mg(2+)</name>
        <dbReference type="ChEBI" id="CHEBI:18420"/>
        <label>1</label>
    </ligand>
</feature>
<evidence type="ECO:0000256" key="10">
    <source>
        <dbReference type="ARBA" id="ARBA00023172"/>
    </source>
</evidence>
<dbReference type="GO" id="GO:0006281">
    <property type="term" value="P:DNA repair"/>
    <property type="evidence" value="ECO:0007669"/>
    <property type="project" value="UniProtKB-UniRule"/>
</dbReference>
<keyword evidence="2 13" id="KW-0963">Cytoplasm</keyword>
<dbReference type="EC" id="3.1.21.10" evidence="13 14"/>
<feature type="active site" evidence="13">
    <location>
        <position position="7"/>
    </location>
</feature>
<evidence type="ECO:0000256" key="6">
    <source>
        <dbReference type="ARBA" id="ARBA00022763"/>
    </source>
</evidence>
<dbReference type="GO" id="GO:0008821">
    <property type="term" value="F:crossover junction DNA endonuclease activity"/>
    <property type="evidence" value="ECO:0007669"/>
    <property type="project" value="UniProtKB-UniRule"/>
</dbReference>
<dbReference type="PRINTS" id="PR00696">
    <property type="entry name" value="RSOLVASERUVC"/>
</dbReference>
<protein>
    <recommendedName>
        <fullName evidence="13 14">Crossover junction endodeoxyribonuclease RuvC</fullName>
        <ecNumber evidence="13 14">3.1.21.10</ecNumber>
    </recommendedName>
    <alternativeName>
        <fullName evidence="13">Holliday junction nuclease RuvC</fullName>
    </alternativeName>
    <alternativeName>
        <fullName evidence="13">Holliday junction resolvase RuvC</fullName>
    </alternativeName>
</protein>
<proteinExistence type="inferred from homology"/>
<evidence type="ECO:0000256" key="2">
    <source>
        <dbReference type="ARBA" id="ARBA00022490"/>
    </source>
</evidence>
<dbReference type="GO" id="GO:0048476">
    <property type="term" value="C:Holliday junction resolvase complex"/>
    <property type="evidence" value="ECO:0007669"/>
    <property type="project" value="UniProtKB-UniRule"/>
</dbReference>
<keyword evidence="3 13" id="KW-0540">Nuclease</keyword>